<reference evidence="1 2" key="1">
    <citation type="submission" date="2015-12" db="EMBL/GenBank/DDBJ databases">
        <title>Draft genome of the nematode, Onchocerca flexuosa.</title>
        <authorList>
            <person name="Mitreva M."/>
        </authorList>
    </citation>
    <scope>NUCLEOTIDE SEQUENCE [LARGE SCALE GENOMIC DNA]</scope>
    <source>
        <strain evidence="1">Red Deer</strain>
    </source>
</reference>
<protein>
    <submittedName>
        <fullName evidence="1">Uncharacterized protein</fullName>
    </submittedName>
</protein>
<sequence>MTTRQTRFGKHEMLVEAMTNFKISWPLISISEISEDFWYMSIAYSLQVATCSISNLQSITPKLPLGSQLILPSSSMRSQPNQRLSGITYYARYRGPTCKGCLDFCKTNGYHFSYFEGLINIWHAQLIQQV</sequence>
<proteinExistence type="predicted"/>
<keyword evidence="2" id="KW-1185">Reference proteome</keyword>
<dbReference type="Proteomes" id="UP000242913">
    <property type="component" value="Unassembled WGS sequence"/>
</dbReference>
<dbReference type="EMBL" id="KZ269981">
    <property type="protein sequence ID" value="OZC11173.1"/>
    <property type="molecule type" value="Genomic_DNA"/>
</dbReference>
<dbReference type="OrthoDB" id="5823978at2759"/>
<accession>A0A238C154</accession>
<name>A0A238C154_9BILA</name>
<evidence type="ECO:0000313" key="2">
    <source>
        <dbReference type="Proteomes" id="UP000242913"/>
    </source>
</evidence>
<organism evidence="1 2">
    <name type="scientific">Onchocerca flexuosa</name>
    <dbReference type="NCBI Taxonomy" id="387005"/>
    <lineage>
        <taxon>Eukaryota</taxon>
        <taxon>Metazoa</taxon>
        <taxon>Ecdysozoa</taxon>
        <taxon>Nematoda</taxon>
        <taxon>Chromadorea</taxon>
        <taxon>Rhabditida</taxon>
        <taxon>Spirurina</taxon>
        <taxon>Spiruromorpha</taxon>
        <taxon>Filarioidea</taxon>
        <taxon>Onchocercidae</taxon>
        <taxon>Onchocerca</taxon>
    </lineage>
</organism>
<gene>
    <name evidence="1" type="ORF">X798_01588</name>
</gene>
<evidence type="ECO:0000313" key="1">
    <source>
        <dbReference type="EMBL" id="OZC11173.1"/>
    </source>
</evidence>
<dbReference type="AlphaFoldDB" id="A0A238C154"/>